<evidence type="ECO:0000256" key="7">
    <source>
        <dbReference type="ARBA" id="ARBA00022842"/>
    </source>
</evidence>
<dbReference type="PROSITE" id="PS50972">
    <property type="entry name" value="PTERIN_BINDING"/>
    <property type="match status" value="1"/>
</dbReference>
<proteinExistence type="predicted"/>
<evidence type="ECO:0000256" key="4">
    <source>
        <dbReference type="ARBA" id="ARBA00012458"/>
    </source>
</evidence>
<evidence type="ECO:0000256" key="6">
    <source>
        <dbReference type="ARBA" id="ARBA00022723"/>
    </source>
</evidence>
<comment type="cofactor">
    <cofactor evidence="2">
        <name>Mg(2+)</name>
        <dbReference type="ChEBI" id="CHEBI:18420"/>
    </cofactor>
</comment>
<dbReference type="PROSITE" id="PS00792">
    <property type="entry name" value="DHPS_1"/>
    <property type="match status" value="1"/>
</dbReference>
<dbReference type="GO" id="GO:0005829">
    <property type="term" value="C:cytosol"/>
    <property type="evidence" value="ECO:0007669"/>
    <property type="project" value="TreeGrafter"/>
</dbReference>
<keyword evidence="7" id="KW-0460">Magnesium</keyword>
<evidence type="ECO:0000313" key="11">
    <source>
        <dbReference type="Proteomes" id="UP000277424"/>
    </source>
</evidence>
<evidence type="ECO:0000313" key="10">
    <source>
        <dbReference type="EMBL" id="RKQ68175.1"/>
    </source>
</evidence>
<dbReference type="AlphaFoldDB" id="A0A420WB28"/>
<reference evidence="10 11" key="1">
    <citation type="submission" date="2018-10" db="EMBL/GenBank/DDBJ databases">
        <title>Comparative analysis of microorganisms from saline springs in Andes Mountain Range, Colombia.</title>
        <authorList>
            <person name="Rubin E."/>
        </authorList>
    </citation>
    <scope>NUCLEOTIDE SEQUENCE [LARGE SCALE GENOMIC DNA]</scope>
    <source>
        <strain evidence="10 11">USBA 36</strain>
    </source>
</reference>
<dbReference type="GO" id="GO:0046654">
    <property type="term" value="P:tetrahydrofolate biosynthetic process"/>
    <property type="evidence" value="ECO:0007669"/>
    <property type="project" value="TreeGrafter"/>
</dbReference>
<comment type="pathway">
    <text evidence="3">Cofactor biosynthesis; tetrahydrofolate biosynthesis; 7,8-dihydrofolate from 2-amino-4-hydroxy-6-hydroxymethyl-7,8-dihydropteridine diphosphate and 4-aminobenzoate: step 1/2.</text>
</comment>
<dbReference type="Proteomes" id="UP000277424">
    <property type="component" value="Unassembled WGS sequence"/>
</dbReference>
<dbReference type="EC" id="2.5.1.15" evidence="4"/>
<evidence type="ECO:0000256" key="2">
    <source>
        <dbReference type="ARBA" id="ARBA00001946"/>
    </source>
</evidence>
<dbReference type="RefSeq" id="WP_121221976.1">
    <property type="nucleotide sequence ID" value="NZ_RBIG01000004.1"/>
</dbReference>
<keyword evidence="8" id="KW-0289">Folate biosynthesis</keyword>
<name>A0A420WB28_9PROT</name>
<organism evidence="10 11">
    <name type="scientific">Oceanibaculum indicum</name>
    <dbReference type="NCBI Taxonomy" id="526216"/>
    <lineage>
        <taxon>Bacteria</taxon>
        <taxon>Pseudomonadati</taxon>
        <taxon>Pseudomonadota</taxon>
        <taxon>Alphaproteobacteria</taxon>
        <taxon>Rhodospirillales</taxon>
        <taxon>Oceanibaculaceae</taxon>
        <taxon>Oceanibaculum</taxon>
    </lineage>
</organism>
<evidence type="ECO:0000259" key="9">
    <source>
        <dbReference type="PROSITE" id="PS50972"/>
    </source>
</evidence>
<dbReference type="OrthoDB" id="9811744at2"/>
<comment type="catalytic activity">
    <reaction evidence="1">
        <text>(7,8-dihydropterin-6-yl)methyl diphosphate + 4-aminobenzoate = 7,8-dihydropteroate + diphosphate</text>
        <dbReference type="Rhea" id="RHEA:19949"/>
        <dbReference type="ChEBI" id="CHEBI:17836"/>
        <dbReference type="ChEBI" id="CHEBI:17839"/>
        <dbReference type="ChEBI" id="CHEBI:33019"/>
        <dbReference type="ChEBI" id="CHEBI:72950"/>
        <dbReference type="EC" id="2.5.1.15"/>
    </reaction>
</comment>
<dbReference type="PROSITE" id="PS00793">
    <property type="entry name" value="DHPS_2"/>
    <property type="match status" value="1"/>
</dbReference>
<dbReference type="EMBL" id="RBIG01000004">
    <property type="protein sequence ID" value="RKQ68175.1"/>
    <property type="molecule type" value="Genomic_DNA"/>
</dbReference>
<sequence>MTASFQREASLRRGLADSTDRLYLRPLGLLAGEAAEAAIAAGLAIRLAGATRAFSLADLYLRRADGRITAIAATPLQLRDWAADEGLTDKVEAWFARLSMPRPDFAGLAMDRPQIMGVVNVTPDSFSDGGDFLDPDRAIRQARALAEAGAAILDIGGESTRPGSAEVAADEEQARVLPVIRALAGSGAAISIDSRRASVMAAALDAGAGIVNDVTALTGDPGTGDTGSLDLVAARQAPTILMHMRGTPQTMQNDPDYRFAPLDIYDYLEARVEACLAAGLPLSHIAIDPGIGFGKTVRHNLELLSHLALFHGLGCPVLLGVSRKGFIGKLSRGEEPKRRVPGSLAAALEGARQGVQMIRVHDVDETRQALAIAGAIAD</sequence>
<evidence type="ECO:0000256" key="8">
    <source>
        <dbReference type="ARBA" id="ARBA00022909"/>
    </source>
</evidence>
<dbReference type="PANTHER" id="PTHR20941:SF1">
    <property type="entry name" value="FOLIC ACID SYNTHESIS PROTEIN FOL1"/>
    <property type="match status" value="1"/>
</dbReference>
<dbReference type="SUPFAM" id="SSF51717">
    <property type="entry name" value="Dihydropteroate synthetase-like"/>
    <property type="match status" value="1"/>
</dbReference>
<feature type="domain" description="Pterin-binding" evidence="9">
    <location>
        <begin position="113"/>
        <end position="371"/>
    </location>
</feature>
<gene>
    <name evidence="10" type="ORF">BCL74_3494</name>
</gene>
<dbReference type="Gene3D" id="3.20.20.20">
    <property type="entry name" value="Dihydropteroate synthase-like"/>
    <property type="match status" value="1"/>
</dbReference>
<protein>
    <recommendedName>
        <fullName evidence="4">dihydropteroate synthase</fullName>
        <ecNumber evidence="4">2.5.1.15</ecNumber>
    </recommendedName>
</protein>
<evidence type="ECO:0000256" key="1">
    <source>
        <dbReference type="ARBA" id="ARBA00000012"/>
    </source>
</evidence>
<dbReference type="NCBIfam" id="TIGR01496">
    <property type="entry name" value="DHPS"/>
    <property type="match status" value="1"/>
</dbReference>
<dbReference type="CDD" id="cd00739">
    <property type="entry name" value="DHPS"/>
    <property type="match status" value="1"/>
</dbReference>
<evidence type="ECO:0000256" key="3">
    <source>
        <dbReference type="ARBA" id="ARBA00004763"/>
    </source>
</evidence>
<dbReference type="InterPro" id="IPR000489">
    <property type="entry name" value="Pterin-binding_dom"/>
</dbReference>
<accession>A0A420WB28</accession>
<evidence type="ECO:0000256" key="5">
    <source>
        <dbReference type="ARBA" id="ARBA00022679"/>
    </source>
</evidence>
<dbReference type="GO" id="GO:0046656">
    <property type="term" value="P:folic acid biosynthetic process"/>
    <property type="evidence" value="ECO:0007669"/>
    <property type="project" value="UniProtKB-KW"/>
</dbReference>
<dbReference type="InterPro" id="IPR045031">
    <property type="entry name" value="DHP_synth-like"/>
</dbReference>
<keyword evidence="6" id="KW-0479">Metal-binding</keyword>
<dbReference type="Pfam" id="PF00809">
    <property type="entry name" value="Pterin_bind"/>
    <property type="match status" value="1"/>
</dbReference>
<comment type="caution">
    <text evidence="10">The sequence shown here is derived from an EMBL/GenBank/DDBJ whole genome shotgun (WGS) entry which is preliminary data.</text>
</comment>
<dbReference type="GO" id="GO:0004156">
    <property type="term" value="F:dihydropteroate synthase activity"/>
    <property type="evidence" value="ECO:0007669"/>
    <property type="project" value="UniProtKB-EC"/>
</dbReference>
<dbReference type="InterPro" id="IPR006390">
    <property type="entry name" value="DHP_synth_dom"/>
</dbReference>
<keyword evidence="5" id="KW-0808">Transferase</keyword>
<dbReference type="InterPro" id="IPR011005">
    <property type="entry name" value="Dihydropteroate_synth-like_sf"/>
</dbReference>
<dbReference type="PANTHER" id="PTHR20941">
    <property type="entry name" value="FOLATE SYNTHESIS PROTEINS"/>
    <property type="match status" value="1"/>
</dbReference>
<dbReference type="GO" id="GO:0046872">
    <property type="term" value="F:metal ion binding"/>
    <property type="evidence" value="ECO:0007669"/>
    <property type="project" value="UniProtKB-KW"/>
</dbReference>